<dbReference type="Pfam" id="PF01904">
    <property type="entry name" value="DUF72"/>
    <property type="match status" value="1"/>
</dbReference>
<dbReference type="AlphaFoldDB" id="A0AAX4NH43"/>
<dbReference type="EMBL" id="CP133772">
    <property type="protein sequence ID" value="WYY00470.1"/>
    <property type="molecule type" value="Genomic_DNA"/>
</dbReference>
<dbReference type="SUPFAM" id="SSF117396">
    <property type="entry name" value="TM1631-like"/>
    <property type="match status" value="1"/>
</dbReference>
<dbReference type="RefSeq" id="WP_393970807.1">
    <property type="nucleotide sequence ID" value="NZ_CP133772.1"/>
</dbReference>
<dbReference type="InterPro" id="IPR002763">
    <property type="entry name" value="DUF72"/>
</dbReference>
<organism evidence="1 2">
    <name type="scientific">Oxyplasma meridianum</name>
    <dbReference type="NCBI Taxonomy" id="3073602"/>
    <lineage>
        <taxon>Archaea</taxon>
        <taxon>Methanobacteriati</taxon>
        <taxon>Thermoplasmatota</taxon>
        <taxon>Thermoplasmata</taxon>
        <taxon>Thermoplasmatales</taxon>
        <taxon>Thermoplasmataceae</taxon>
        <taxon>Oxyplasma</taxon>
    </lineage>
</organism>
<dbReference type="InterPro" id="IPR036520">
    <property type="entry name" value="UPF0759_sf"/>
</dbReference>
<dbReference type="Gene3D" id="3.20.20.410">
    <property type="entry name" value="Protein of unknown function UPF0759"/>
    <property type="match status" value="1"/>
</dbReference>
<protein>
    <submittedName>
        <fullName evidence="1">DUF72 domain-containing protein</fullName>
    </submittedName>
</protein>
<accession>A0AAX4NH43</accession>
<evidence type="ECO:0000313" key="1">
    <source>
        <dbReference type="EMBL" id="WYY00470.1"/>
    </source>
</evidence>
<dbReference type="KEGG" id="omr:OXIME_001041"/>
<gene>
    <name evidence="1" type="ORF">OXIME_001041</name>
</gene>
<dbReference type="PANTHER" id="PTHR30348:SF4">
    <property type="entry name" value="DUF72 DOMAIN-CONTAINING PROTEIN"/>
    <property type="match status" value="1"/>
</dbReference>
<dbReference type="GeneID" id="95967778"/>
<keyword evidence="2" id="KW-1185">Reference proteome</keyword>
<sequence length="269" mass="31286">MKIRTGCSGWSYSSWVGPFYPKGSSSNDFLKLYSRVFHAVEIDSTFYRVPEKVTVIKWRDSTPDNFLFSPKFPGEITHKNGLNVDHNKIADFLYPIEFLGNKLGPVLVQLPAAATYSKNFCALRNFIKMLPESIRFAIEFRDNSWFREDVFMELEKNRIAMVWSDIPMAKVPTIITSDFIYLRLVGDRSIDSHDFGKLRIDRYESILKWAEELKSKENEIENSFIFANNHYQGFSPATVNIFRKAMGMEEVEWATLLKTSLPDNQKRLF</sequence>
<dbReference type="Proteomes" id="UP001451606">
    <property type="component" value="Chromosome"/>
</dbReference>
<name>A0AAX4NH43_9ARCH</name>
<reference evidence="1 2" key="1">
    <citation type="submission" date="2023-09" db="EMBL/GenBank/DDBJ databases">
        <authorList>
            <person name="Golyshina O.V."/>
            <person name="Lunev E.A."/>
            <person name="Bargiela R."/>
            <person name="Gaines M.C."/>
            <person name="Daum B."/>
            <person name="Bale N.J."/>
            <person name="Koenen M."/>
            <person name="Sinninghe Damst J.S."/>
            <person name="Yakimov M."/>
            <person name="Golyshin P.N."/>
        </authorList>
    </citation>
    <scope>NUCLEOTIDE SEQUENCE [LARGE SCALE GENOMIC DNA]</scope>
    <source>
        <strain evidence="1 2">M1</strain>
    </source>
</reference>
<dbReference type="PANTHER" id="PTHR30348">
    <property type="entry name" value="UNCHARACTERIZED PROTEIN YECE"/>
    <property type="match status" value="1"/>
</dbReference>
<proteinExistence type="predicted"/>
<evidence type="ECO:0000313" key="2">
    <source>
        <dbReference type="Proteomes" id="UP001451606"/>
    </source>
</evidence>